<dbReference type="Pfam" id="PF00155">
    <property type="entry name" value="Aminotran_1_2"/>
    <property type="match status" value="1"/>
</dbReference>
<dbReference type="Pfam" id="PF00501">
    <property type="entry name" value="AMP-binding"/>
    <property type="match status" value="2"/>
</dbReference>
<proteinExistence type="inferred from homology"/>
<dbReference type="InterPro" id="IPR004839">
    <property type="entry name" value="Aminotransferase_I/II_large"/>
</dbReference>
<dbReference type="PROSITE" id="PS50075">
    <property type="entry name" value="CARRIER"/>
    <property type="match status" value="1"/>
</dbReference>
<evidence type="ECO:0000313" key="8">
    <source>
        <dbReference type="Proteomes" id="UP001430306"/>
    </source>
</evidence>
<dbReference type="InterPro" id="IPR020845">
    <property type="entry name" value="AMP-binding_CS"/>
</dbReference>
<dbReference type="Gene3D" id="3.40.50.12780">
    <property type="entry name" value="N-terminal domain of ligase-like"/>
    <property type="match status" value="1"/>
</dbReference>
<dbReference type="InterPro" id="IPR045851">
    <property type="entry name" value="AMP-bd_C_sf"/>
</dbReference>
<dbReference type="InterPro" id="IPR036736">
    <property type="entry name" value="ACP-like_sf"/>
</dbReference>
<dbReference type="InterPro" id="IPR040097">
    <property type="entry name" value="FAAL/FAAC"/>
</dbReference>
<comment type="caution">
    <text evidence="7">The sequence shown here is derived from an EMBL/GenBank/DDBJ whole genome shotgun (WGS) entry which is preliminary data.</text>
</comment>
<accession>A0ABS8NHY9</accession>
<name>A0ABS8NHY9_9BACT</name>
<dbReference type="Gene3D" id="1.10.1200.10">
    <property type="entry name" value="ACP-like"/>
    <property type="match status" value="1"/>
</dbReference>
<dbReference type="CDD" id="cd05931">
    <property type="entry name" value="FAAL"/>
    <property type="match status" value="1"/>
</dbReference>
<evidence type="ECO:0000256" key="2">
    <source>
        <dbReference type="ARBA" id="ARBA00022598"/>
    </source>
</evidence>
<dbReference type="SUPFAM" id="SSF56801">
    <property type="entry name" value="Acetyl-CoA synthetase-like"/>
    <property type="match status" value="1"/>
</dbReference>
<evidence type="ECO:0000256" key="1">
    <source>
        <dbReference type="ARBA" id="ARBA00006432"/>
    </source>
</evidence>
<dbReference type="SUPFAM" id="SSF47336">
    <property type="entry name" value="ACP-like"/>
    <property type="match status" value="1"/>
</dbReference>
<keyword evidence="2" id="KW-0436">Ligase</keyword>
<keyword evidence="8" id="KW-1185">Reference proteome</keyword>
<feature type="region of interest" description="Disordered" evidence="5">
    <location>
        <begin position="370"/>
        <end position="396"/>
    </location>
</feature>
<protein>
    <submittedName>
        <fullName evidence="7">Aminotransferase class I/II-fold pyridoxal phosphate-dependent enzyme</fullName>
    </submittedName>
</protein>
<sequence length="1182" mass="129234">MDLQQYFQNETPPRDHFVSVLRHWVQVRPHAPAFSFTDGEGTTQTLSYTQLWDEVQGLAGYLQGRCGIRAGDRVLLLYPPGLDFVIGLFATHAAGAIAVPAYPPRRNRKASRIRSIVVDADARWALSTQSVVDQLSGNELHEDLIGVQLLGTDNPNKRDAAHWRCPKLRNEALGVLQYTSGSTGSPKGVMLTQANLIANSELILHAFEPEATIIGASWLPTYHDMGLIGGVLMPMFVGRHNILMSPMAFLQRPIRWLQTIAKLEVTISGGPNFAYQLCVDKIRDEELEGLDLSKWEIAFNGAEPVRKSTLDAFTRRFEPYGFRHSSHLPCYGMAETTLIVTGGPRSPRPITQSFDGPALDEKAVRPSVEMPISSDAATDNKTDADSTNNAETSARNSRELVACGQVLTGEKLVIVDPDTLQTLPPDAIGEIWVQSPSVGRGYWQRREQSTKTFTAMTAEGDGPFLRTGDLGFVYGGQLYVSGRLKDMIIVRGVNRYPQDIEATVERASDVVQAGSVAAFAMNADSDETETGREQLIVVAETVRKRDLDWDEHLQAIRRAVTEEHDLPPDAIYLVRNSSVPKTSSGKIQRHACLHAVRDQELKVIAQWVRGEESSLHQAGAAGETMMKAAAAELSRGQDSNTDPVISEAIVSHVRAIAGERAGTIDAETNIVLDLGLDSLERLEIARNLERTFGGRFPEQVLDEIETIGQVATAVERYLPAGALGRAEQFLAGHDASRRDGDEDLVNATANGSATNSGEGPLARVMQTPQVEPEDDFTQFAEYRRLKSTMRQMQLTGVPNPYFTVHDCIVNDKTMVDGKSLISFASYNYLGLSGHPEVSQAAADAIARYGTSVSASRLVSGEKPIHGELEKKIAKWIGVDSAITMVGGHATNETTIGHLVGPGDLIVHDALSHNSIVQGALLSGAKRRPFPHNDYEALDKMLTALRGQYRRTLIIIEGVYSMDGDFADVPKFIDVKKRHRAMLMVDEAHSFGTMGKTGHGMAEHFGFDARDVDIWMGTLSKSASSCGGYIAGSEALIELLRYTAPGFVFSVGMPPGQVAAAIESLNVLQREPERVQRLRENSELFLKLAREADLDTGDSGGTPVIPVITGNSLIALRLSNRLKKDGINVQPILYPAVDESAARLRFFVTSDHTEEQIRFTVERTAHHLHDLCDSPSSSLRGTG</sequence>
<feature type="domain" description="Carrier" evidence="6">
    <location>
        <begin position="639"/>
        <end position="718"/>
    </location>
</feature>
<keyword evidence="7" id="KW-0808">Transferase</keyword>
<dbReference type="InterPro" id="IPR015424">
    <property type="entry name" value="PyrdxlP-dep_Trfase"/>
</dbReference>
<dbReference type="Pfam" id="PF00550">
    <property type="entry name" value="PP-binding"/>
    <property type="match status" value="1"/>
</dbReference>
<dbReference type="PANTHER" id="PTHR22754:SF32">
    <property type="entry name" value="DISCO-INTERACTING PROTEIN 2"/>
    <property type="match status" value="1"/>
</dbReference>
<dbReference type="Gene3D" id="3.30.300.30">
    <property type="match status" value="1"/>
</dbReference>
<organism evidence="7 8">
    <name type="scientific">Rhodopirellula halodulae</name>
    <dbReference type="NCBI Taxonomy" id="2894198"/>
    <lineage>
        <taxon>Bacteria</taxon>
        <taxon>Pseudomonadati</taxon>
        <taxon>Planctomycetota</taxon>
        <taxon>Planctomycetia</taxon>
        <taxon>Pirellulales</taxon>
        <taxon>Pirellulaceae</taxon>
        <taxon>Rhodopirellula</taxon>
    </lineage>
</organism>
<evidence type="ECO:0000256" key="4">
    <source>
        <dbReference type="ARBA" id="ARBA00023098"/>
    </source>
</evidence>
<dbReference type="InterPro" id="IPR009081">
    <property type="entry name" value="PP-bd_ACP"/>
</dbReference>
<evidence type="ECO:0000256" key="5">
    <source>
        <dbReference type="SAM" id="MobiDB-lite"/>
    </source>
</evidence>
<evidence type="ECO:0000259" key="6">
    <source>
        <dbReference type="PROSITE" id="PS50075"/>
    </source>
</evidence>
<dbReference type="Gene3D" id="3.90.1150.10">
    <property type="entry name" value="Aspartate Aminotransferase, domain 1"/>
    <property type="match status" value="1"/>
</dbReference>
<reference evidence="7" key="1">
    <citation type="submission" date="2021-11" db="EMBL/GenBank/DDBJ databases">
        <title>Genome sequence.</title>
        <authorList>
            <person name="Sun Q."/>
        </authorList>
    </citation>
    <scope>NUCLEOTIDE SEQUENCE</scope>
    <source>
        <strain evidence="7">JC740</strain>
    </source>
</reference>
<dbReference type="Proteomes" id="UP001430306">
    <property type="component" value="Unassembled WGS sequence"/>
</dbReference>
<dbReference type="PANTHER" id="PTHR22754">
    <property type="entry name" value="DISCO-INTERACTING PROTEIN 2 DIP2 -RELATED"/>
    <property type="match status" value="1"/>
</dbReference>
<dbReference type="PROSITE" id="PS00455">
    <property type="entry name" value="AMP_BINDING"/>
    <property type="match status" value="1"/>
</dbReference>
<dbReference type="Pfam" id="PF23024">
    <property type="entry name" value="AMP-dom_DIP2-like"/>
    <property type="match status" value="1"/>
</dbReference>
<keyword evidence="4" id="KW-0443">Lipid metabolism</keyword>
<dbReference type="InterPro" id="IPR042099">
    <property type="entry name" value="ANL_N_sf"/>
</dbReference>
<comment type="similarity">
    <text evidence="1">Belongs to the ATP-dependent AMP-binding enzyme family.</text>
</comment>
<dbReference type="EMBL" id="JAJKFW010000023">
    <property type="protein sequence ID" value="MCC9643146.1"/>
    <property type="molecule type" value="Genomic_DNA"/>
</dbReference>
<dbReference type="InterPro" id="IPR015421">
    <property type="entry name" value="PyrdxlP-dep_Trfase_major"/>
</dbReference>
<evidence type="ECO:0000313" key="7">
    <source>
        <dbReference type="EMBL" id="MCC9643146.1"/>
    </source>
</evidence>
<dbReference type="InterPro" id="IPR015422">
    <property type="entry name" value="PyrdxlP-dep_Trfase_small"/>
</dbReference>
<evidence type="ECO:0000256" key="3">
    <source>
        <dbReference type="ARBA" id="ARBA00022832"/>
    </source>
</evidence>
<keyword evidence="3" id="KW-0276">Fatty acid metabolism</keyword>
<feature type="region of interest" description="Disordered" evidence="5">
    <location>
        <begin position="342"/>
        <end position="361"/>
    </location>
</feature>
<dbReference type="SUPFAM" id="SSF53383">
    <property type="entry name" value="PLP-dependent transferases"/>
    <property type="match status" value="1"/>
</dbReference>
<dbReference type="CDD" id="cd06454">
    <property type="entry name" value="KBL_like"/>
    <property type="match status" value="1"/>
</dbReference>
<feature type="compositionally biased region" description="Polar residues" evidence="5">
    <location>
        <begin position="385"/>
        <end position="395"/>
    </location>
</feature>
<dbReference type="GO" id="GO:0008483">
    <property type="term" value="F:transaminase activity"/>
    <property type="evidence" value="ECO:0007669"/>
    <property type="project" value="UniProtKB-KW"/>
</dbReference>
<keyword evidence="7" id="KW-0032">Aminotransferase</keyword>
<gene>
    <name evidence="7" type="ORF">LOC71_12745</name>
</gene>
<dbReference type="InterPro" id="IPR000873">
    <property type="entry name" value="AMP-dep_synth/lig_dom"/>
</dbReference>
<dbReference type="InterPro" id="IPR025110">
    <property type="entry name" value="AMP-bd_C"/>
</dbReference>
<dbReference type="Gene3D" id="3.40.640.10">
    <property type="entry name" value="Type I PLP-dependent aspartate aminotransferase-like (Major domain)"/>
    <property type="match status" value="1"/>
</dbReference>